<sequence length="374" mass="41743">MTCLADLARDAPHLDLHAAVPGASPSSRARRRPPLAVPLHTQHTRARARVPARAAYRGTEGLRETLETRLDARLGACEDTLDPIEREARRVERLLACLAPLPASPQRPPPTPCLRPRPRTRSASRRARRRRRGVAVRFRPCFVRSCPSDAYLSLRPSWTRPAPPSLPVCLVFPYRIVPPSLSRGPRILSHSTIVSSPYWCIAQLPVYYPFYSTPVYPVPLKYTNSRNENKSITTPNAKYTVYGLAYQGLGSSMKHIGRVKDQTRIGRFGAGVAARAAETQKPRPSQSPEWTGAVLRQVERSAVLVTRDLGGVFALKLRPAPDTGRNDYSNSEWDSEGRELNGAWWGPDGCEERAQAIQRRTAIGRTYNTEYRPA</sequence>
<feature type="region of interest" description="Disordered" evidence="1">
    <location>
        <begin position="18"/>
        <end position="51"/>
    </location>
</feature>
<organism evidence="2 3">
    <name type="scientific">Mycena rosella</name>
    <name type="common">Pink bonnet</name>
    <name type="synonym">Agaricus rosellus</name>
    <dbReference type="NCBI Taxonomy" id="1033263"/>
    <lineage>
        <taxon>Eukaryota</taxon>
        <taxon>Fungi</taxon>
        <taxon>Dikarya</taxon>
        <taxon>Basidiomycota</taxon>
        <taxon>Agaricomycotina</taxon>
        <taxon>Agaricomycetes</taxon>
        <taxon>Agaricomycetidae</taxon>
        <taxon>Agaricales</taxon>
        <taxon>Marasmiineae</taxon>
        <taxon>Mycenaceae</taxon>
        <taxon>Mycena</taxon>
    </lineage>
</organism>
<accession>A0AAD7DAS3</accession>
<dbReference type="Proteomes" id="UP001221757">
    <property type="component" value="Unassembled WGS sequence"/>
</dbReference>
<dbReference type="EMBL" id="JARKIE010000090">
    <property type="protein sequence ID" value="KAJ7687094.1"/>
    <property type="molecule type" value="Genomic_DNA"/>
</dbReference>
<proteinExistence type="predicted"/>
<evidence type="ECO:0000313" key="3">
    <source>
        <dbReference type="Proteomes" id="UP001221757"/>
    </source>
</evidence>
<dbReference type="AlphaFoldDB" id="A0AAD7DAS3"/>
<comment type="caution">
    <text evidence="2">The sequence shown here is derived from an EMBL/GenBank/DDBJ whole genome shotgun (WGS) entry which is preliminary data.</text>
</comment>
<feature type="region of interest" description="Disordered" evidence="1">
    <location>
        <begin position="103"/>
        <end position="131"/>
    </location>
</feature>
<reference evidence="2" key="1">
    <citation type="submission" date="2023-03" db="EMBL/GenBank/DDBJ databases">
        <title>Massive genome expansion in bonnet fungi (Mycena s.s.) driven by repeated elements and novel gene families across ecological guilds.</title>
        <authorList>
            <consortium name="Lawrence Berkeley National Laboratory"/>
            <person name="Harder C.B."/>
            <person name="Miyauchi S."/>
            <person name="Viragh M."/>
            <person name="Kuo A."/>
            <person name="Thoen E."/>
            <person name="Andreopoulos B."/>
            <person name="Lu D."/>
            <person name="Skrede I."/>
            <person name="Drula E."/>
            <person name="Henrissat B."/>
            <person name="Morin E."/>
            <person name="Kohler A."/>
            <person name="Barry K."/>
            <person name="LaButti K."/>
            <person name="Morin E."/>
            <person name="Salamov A."/>
            <person name="Lipzen A."/>
            <person name="Mereny Z."/>
            <person name="Hegedus B."/>
            <person name="Baldrian P."/>
            <person name="Stursova M."/>
            <person name="Weitz H."/>
            <person name="Taylor A."/>
            <person name="Grigoriev I.V."/>
            <person name="Nagy L.G."/>
            <person name="Martin F."/>
            <person name="Kauserud H."/>
        </authorList>
    </citation>
    <scope>NUCLEOTIDE SEQUENCE</scope>
    <source>
        <strain evidence="2">CBHHK067</strain>
    </source>
</reference>
<feature type="compositionally biased region" description="Basic residues" evidence="1">
    <location>
        <begin position="116"/>
        <end position="131"/>
    </location>
</feature>
<gene>
    <name evidence="2" type="ORF">B0H17DRAFT_1136427</name>
</gene>
<feature type="compositionally biased region" description="Low complexity" evidence="1">
    <location>
        <begin position="18"/>
        <end position="27"/>
    </location>
</feature>
<feature type="compositionally biased region" description="Pro residues" evidence="1">
    <location>
        <begin position="103"/>
        <end position="115"/>
    </location>
</feature>
<name>A0AAD7DAS3_MYCRO</name>
<evidence type="ECO:0000256" key="1">
    <source>
        <dbReference type="SAM" id="MobiDB-lite"/>
    </source>
</evidence>
<protein>
    <submittedName>
        <fullName evidence="2">Uncharacterized protein</fullName>
    </submittedName>
</protein>
<keyword evidence="3" id="KW-1185">Reference proteome</keyword>
<evidence type="ECO:0000313" key="2">
    <source>
        <dbReference type="EMBL" id="KAJ7687094.1"/>
    </source>
</evidence>